<keyword evidence="4" id="KW-1185">Reference proteome</keyword>
<comment type="cofactor">
    <cofactor evidence="1">
        <name>Zn(2+)</name>
        <dbReference type="ChEBI" id="CHEBI:29105"/>
    </cofactor>
    <text evidence="1">Binds 2 Zn(2+) ions per subunit.</text>
</comment>
<dbReference type="SUPFAM" id="SSF51556">
    <property type="entry name" value="Metallo-dependent hydrolases"/>
    <property type="match status" value="1"/>
</dbReference>
<dbReference type="EC" id="3.4.19.-" evidence="1"/>
<proteinExistence type="inferred from homology"/>
<name>A0ABT0L2M7_9GAMM</name>
<keyword evidence="1" id="KW-0645">Protease</keyword>
<protein>
    <recommendedName>
        <fullName evidence="1">Isoaspartyl dipeptidase</fullName>
        <ecNumber evidence="1">3.4.19.-</ecNumber>
    </recommendedName>
</protein>
<dbReference type="PIRSF" id="PIRSF001238">
    <property type="entry name" value="IadA"/>
    <property type="match status" value="1"/>
</dbReference>
<keyword evidence="1" id="KW-0482">Metalloprotease</keyword>
<gene>
    <name evidence="3" type="primary">iadA</name>
    <name evidence="3" type="ORF">L2689_12115</name>
</gene>
<dbReference type="InterPro" id="IPR011059">
    <property type="entry name" value="Metal-dep_hydrolase_composite"/>
</dbReference>
<evidence type="ECO:0000313" key="3">
    <source>
        <dbReference type="EMBL" id="MCL1117981.1"/>
    </source>
</evidence>
<comment type="similarity">
    <text evidence="1">Belongs to the peptidase M38 family.</text>
</comment>
<keyword evidence="1" id="KW-0862">Zinc</keyword>
<comment type="PTM">
    <text evidence="1">Carboxylation allows a single lysine to coordinate two zinc ions.</text>
</comment>
<dbReference type="InterPro" id="IPR010229">
    <property type="entry name" value="Pept_M38_dipep"/>
</dbReference>
<dbReference type="NCBIfam" id="TIGR01975">
    <property type="entry name" value="isoAsp_dipep"/>
    <property type="match status" value="1"/>
</dbReference>
<evidence type="ECO:0000256" key="1">
    <source>
        <dbReference type="PIRNR" id="PIRNR001238"/>
    </source>
</evidence>
<dbReference type="PANTHER" id="PTHR11647:SF1">
    <property type="entry name" value="COLLAPSIN RESPONSE MEDIATOR PROTEIN"/>
    <property type="match status" value="1"/>
</dbReference>
<evidence type="ECO:0000313" key="4">
    <source>
        <dbReference type="Proteomes" id="UP001203212"/>
    </source>
</evidence>
<dbReference type="RefSeq" id="WP_188841825.1">
    <property type="nucleotide sequence ID" value="NZ_BMOT01000007.1"/>
</dbReference>
<dbReference type="InterPro" id="IPR050378">
    <property type="entry name" value="Metallo-dep_Hydrolases_sf"/>
</dbReference>
<evidence type="ECO:0000259" key="2">
    <source>
        <dbReference type="Pfam" id="PF01979"/>
    </source>
</evidence>
<comment type="caution">
    <text evidence="3">The sequence shown here is derived from an EMBL/GenBank/DDBJ whole genome shotgun (WGS) entry which is preliminary data.</text>
</comment>
<dbReference type="EMBL" id="JAKILK010000006">
    <property type="protein sequence ID" value="MCL1117981.1"/>
    <property type="molecule type" value="Genomic_DNA"/>
</dbReference>
<sequence length="387" mass="41184">MQLFKNAQVHAPMYLGKKDVLVAGGKIIAIENSIELVANSFTTVIDATDKLLTPGFVDSLVHITGGGGEGGYTTRTPEMHINDAIKGGVTTVIGVLGTDAQTRSLENLLAKAYALEEQGLSVFCYTGSYHLPMVTITQSVKHDIMLIDKFIGVGEVAIADHRSSQITSHEMARLTSEARVAGMLAGKVGIVSIHVGDEPSKLELLEQVISEFDIPITQYYPTHINRSKSLLEAGIDFALKGGFIDFTTSTTAQIIAQGEVPAAEALALALEKNAPISQLTMSSDGNASLPVFDAKGNLIDLQMGLVSSLHQAMVDAVKLFNVPIELALASITESPANILRLAQKGRIAIGMDADINLLNPHSLAIEAVYSKGKLVFSEGKTCINTPF</sequence>
<keyword evidence="1" id="KW-0479">Metal-binding</keyword>
<comment type="subcellular location">
    <subcellularLocation>
        <location evidence="1">Cytoplasm</location>
    </subcellularLocation>
</comment>
<reference evidence="3 4" key="1">
    <citation type="submission" date="2022-01" db="EMBL/GenBank/DDBJ databases">
        <title>Whole genome-based taxonomy of the Shewanellaceae.</title>
        <authorList>
            <person name="Martin-Rodriguez A.J."/>
        </authorList>
    </citation>
    <scope>NUCLEOTIDE SEQUENCE [LARGE SCALE GENOMIC DNA]</scope>
    <source>
        <strain evidence="3 4">JCM 17801</strain>
    </source>
</reference>
<feature type="domain" description="Amidohydrolase-related" evidence="2">
    <location>
        <begin position="52"/>
        <end position="375"/>
    </location>
</feature>
<organism evidence="3 4">
    <name type="scientific">Shewanella aestuarii</name>
    <dbReference type="NCBI Taxonomy" id="1028752"/>
    <lineage>
        <taxon>Bacteria</taxon>
        <taxon>Pseudomonadati</taxon>
        <taxon>Pseudomonadota</taxon>
        <taxon>Gammaproteobacteria</taxon>
        <taxon>Alteromonadales</taxon>
        <taxon>Shewanellaceae</taxon>
        <taxon>Shewanella</taxon>
    </lineage>
</organism>
<accession>A0ABT0L2M7</accession>
<keyword evidence="1 3" id="KW-0378">Hydrolase</keyword>
<dbReference type="PANTHER" id="PTHR11647">
    <property type="entry name" value="HYDRANTOINASE/DIHYDROPYRIMIDINASE FAMILY MEMBER"/>
    <property type="match status" value="1"/>
</dbReference>
<comment type="function">
    <text evidence="1">Catalyzes the hydrolytic cleavage of a subset of L-isoaspartyl (L-beta-aspartyl) dipeptides. Used to degrade proteins damaged by L-isoaspartyl residues formation.</text>
</comment>
<dbReference type="Gene3D" id="3.20.20.140">
    <property type="entry name" value="Metal-dependent hydrolases"/>
    <property type="match status" value="1"/>
</dbReference>
<dbReference type="Pfam" id="PF01979">
    <property type="entry name" value="Amidohydro_1"/>
    <property type="match status" value="1"/>
</dbReference>
<dbReference type="InterPro" id="IPR032466">
    <property type="entry name" value="Metal_Hydrolase"/>
</dbReference>
<dbReference type="GO" id="GO:0008798">
    <property type="term" value="F:beta-aspartyl-peptidase activity"/>
    <property type="evidence" value="ECO:0007669"/>
    <property type="project" value="UniProtKB-EC"/>
</dbReference>
<dbReference type="Proteomes" id="UP001203212">
    <property type="component" value="Unassembled WGS sequence"/>
</dbReference>
<dbReference type="SUPFAM" id="SSF51338">
    <property type="entry name" value="Composite domain of metallo-dependent hydrolases"/>
    <property type="match status" value="1"/>
</dbReference>
<dbReference type="Gene3D" id="2.30.40.10">
    <property type="entry name" value="Urease, subunit C, domain 1"/>
    <property type="match status" value="1"/>
</dbReference>
<dbReference type="InterPro" id="IPR006680">
    <property type="entry name" value="Amidohydro-rel"/>
</dbReference>